<organism evidence="1 2">
    <name type="scientific">Avena sativa</name>
    <name type="common">Oat</name>
    <dbReference type="NCBI Taxonomy" id="4498"/>
    <lineage>
        <taxon>Eukaryota</taxon>
        <taxon>Viridiplantae</taxon>
        <taxon>Streptophyta</taxon>
        <taxon>Embryophyta</taxon>
        <taxon>Tracheophyta</taxon>
        <taxon>Spermatophyta</taxon>
        <taxon>Magnoliopsida</taxon>
        <taxon>Liliopsida</taxon>
        <taxon>Poales</taxon>
        <taxon>Poaceae</taxon>
        <taxon>BOP clade</taxon>
        <taxon>Pooideae</taxon>
        <taxon>Poodae</taxon>
        <taxon>Poeae</taxon>
        <taxon>Poeae Chloroplast Group 1 (Aveneae type)</taxon>
        <taxon>Aveninae</taxon>
        <taxon>Avena</taxon>
    </lineage>
</organism>
<evidence type="ECO:0000313" key="2">
    <source>
        <dbReference type="Proteomes" id="UP001732700"/>
    </source>
</evidence>
<name>A0ACD5UPL1_AVESA</name>
<reference evidence="1" key="2">
    <citation type="submission" date="2025-09" db="UniProtKB">
        <authorList>
            <consortium name="EnsemblPlants"/>
        </authorList>
    </citation>
    <scope>IDENTIFICATION</scope>
</reference>
<protein>
    <submittedName>
        <fullName evidence="1">Uncharacterized protein</fullName>
    </submittedName>
</protein>
<sequence length="762" mass="83423">MTFPKLAAAVLLLVWLGEAFAAAGLPGGGALPQPSSSNCPTRCGDIDIPYPFGIAPECAMPGFNLTCNDEQRALFYGNVEVVGLSLQPAQARMLNVISSGCYNTTSKKMDYNDWHLNFTNTPYRLSHTGNKFTALGCSTLAYISDEFNKGKYMSGCVAMCRRGDLSALTNGSCSGIGCCQTAIPGALQYYRVWFDENYNTSEIYSVSPCSYAVLMESSSFTFLSSYITSPEFYNAHQGRAPVLMDWAIGNETCEVARRKHESYACVSNNSECLDSTNGPGYICNCTNGYQGNPYLKDPKLGCRDIDECADPNNYPCSVAGSCKNLPGKYVCLCPYGYKGDAKIGTCERLSKDQPLQLGAKLAIGASVGVLICLVGFLGIEVIRHKRSTKRQAADRQCDEYFKKHGGEILSEITRDGQGRNIPFTVYTREEMETATNSFDKAKIVGEGGQGTVYKAILRGTPVAVKRCKEVDESRTKDFVQELVILCRIDHPNIVKLLGCCLQYEAPVLVYEFVQNRTLQELLHPKKHHRTTSSCVVTLGTRLKIAAQSAGALAHLHSAERPILHGDVKPANILLGDGWVAKVSDFGCSTIDEKTQDVLKGTPGYLDPLYLLEYQLTDKNDVYSFGVLLLELLTGMKPLSKERNGLTLTVMFQESMADGTLHQLLDEGIADEVNMEVIRGVAELANQCLLVPGTRRPPMKRVAEVLRCLADKVQERAQPPLVLQDLMLADVGRSTSSSLCTHSQTTGFYSLETKAALSIEYAR</sequence>
<accession>A0ACD5UPL1</accession>
<keyword evidence="2" id="KW-1185">Reference proteome</keyword>
<proteinExistence type="predicted"/>
<evidence type="ECO:0000313" key="1">
    <source>
        <dbReference type="EnsemblPlants" id="AVESA.00010b.r2.2CG0296160.1.CDS"/>
    </source>
</evidence>
<dbReference type="EnsemblPlants" id="AVESA.00010b.r2.2CG0296160.1">
    <property type="protein sequence ID" value="AVESA.00010b.r2.2CG0296160.1.CDS"/>
    <property type="gene ID" value="AVESA.00010b.r2.2CG0296160"/>
</dbReference>
<dbReference type="Proteomes" id="UP001732700">
    <property type="component" value="Chromosome 2C"/>
</dbReference>
<reference evidence="1" key="1">
    <citation type="submission" date="2021-05" db="EMBL/GenBank/DDBJ databases">
        <authorList>
            <person name="Scholz U."/>
            <person name="Mascher M."/>
            <person name="Fiebig A."/>
        </authorList>
    </citation>
    <scope>NUCLEOTIDE SEQUENCE [LARGE SCALE GENOMIC DNA]</scope>
</reference>